<evidence type="ECO:0000313" key="7">
    <source>
        <dbReference type="Proteomes" id="UP001596023"/>
    </source>
</evidence>
<feature type="domain" description="HTH tetR-type" evidence="5">
    <location>
        <begin position="2"/>
        <end position="62"/>
    </location>
</feature>
<keyword evidence="3" id="KW-0804">Transcription</keyword>
<reference evidence="7" key="1">
    <citation type="journal article" date="2019" name="Int. J. Syst. Evol. Microbiol.">
        <title>The Global Catalogue of Microorganisms (GCM) 10K type strain sequencing project: providing services to taxonomists for standard genome sequencing and annotation.</title>
        <authorList>
            <consortium name="The Broad Institute Genomics Platform"/>
            <consortium name="The Broad Institute Genome Sequencing Center for Infectious Disease"/>
            <person name="Wu L."/>
            <person name="Ma J."/>
        </authorList>
    </citation>
    <scope>NUCLEOTIDE SEQUENCE [LARGE SCALE GENOMIC DNA]</scope>
    <source>
        <strain evidence="7">CCUG 66188</strain>
    </source>
</reference>
<proteinExistence type="predicted"/>
<evidence type="ECO:0000256" key="4">
    <source>
        <dbReference type="PROSITE-ProRule" id="PRU00335"/>
    </source>
</evidence>
<dbReference type="Pfam" id="PF00440">
    <property type="entry name" value="TetR_N"/>
    <property type="match status" value="1"/>
</dbReference>
<keyword evidence="1" id="KW-0805">Transcription regulation</keyword>
<gene>
    <name evidence="6" type="ORF">ACFO6W_23005</name>
</gene>
<dbReference type="PANTHER" id="PTHR47506:SF1">
    <property type="entry name" value="HTH-TYPE TRANSCRIPTIONAL REGULATOR YJDC"/>
    <property type="match status" value="1"/>
</dbReference>
<sequence length="200" mass="23730">MKKTKDKILFETFKLLVQSSYERTTFDEIEKITGVTRGAISYHFKTKENLFMAVIEEFVFKRGSILQIPVRDTEKFILKNFIGNFIEHCYEENQRVNNLGITNFNLAYFNIELQALFFYPNFINKVLQWLEIENKVWEDIIKAAIENNEISENVDIKRLASIFVKSYLGDSYIGIFHKNGQDLEELKKDFMHIYDLIKLK</sequence>
<dbReference type="EMBL" id="JBHSGN010000144">
    <property type="protein sequence ID" value="MFC4676554.1"/>
    <property type="molecule type" value="Genomic_DNA"/>
</dbReference>
<dbReference type="RefSeq" id="WP_380000913.1">
    <property type="nucleotide sequence ID" value="NZ_JBHSGN010000144.1"/>
</dbReference>
<dbReference type="SUPFAM" id="SSF46689">
    <property type="entry name" value="Homeodomain-like"/>
    <property type="match status" value="1"/>
</dbReference>
<feature type="DNA-binding region" description="H-T-H motif" evidence="4">
    <location>
        <begin position="25"/>
        <end position="44"/>
    </location>
</feature>
<dbReference type="InterPro" id="IPR036271">
    <property type="entry name" value="Tet_transcr_reg_TetR-rel_C_sf"/>
</dbReference>
<dbReference type="PANTHER" id="PTHR47506">
    <property type="entry name" value="TRANSCRIPTIONAL REGULATORY PROTEIN"/>
    <property type="match status" value="1"/>
</dbReference>
<evidence type="ECO:0000259" key="5">
    <source>
        <dbReference type="PROSITE" id="PS50977"/>
    </source>
</evidence>
<dbReference type="InterPro" id="IPR009057">
    <property type="entry name" value="Homeodomain-like_sf"/>
</dbReference>
<protein>
    <submittedName>
        <fullName evidence="6">TetR/AcrR family transcriptional regulator</fullName>
    </submittedName>
</protein>
<name>A0ABV9L217_9BACT</name>
<evidence type="ECO:0000313" key="6">
    <source>
        <dbReference type="EMBL" id="MFC4676554.1"/>
    </source>
</evidence>
<evidence type="ECO:0000256" key="1">
    <source>
        <dbReference type="ARBA" id="ARBA00023015"/>
    </source>
</evidence>
<keyword evidence="2 4" id="KW-0238">DNA-binding</keyword>
<dbReference type="Gene3D" id="1.10.357.10">
    <property type="entry name" value="Tetracycline Repressor, domain 2"/>
    <property type="match status" value="1"/>
</dbReference>
<accession>A0ABV9L217</accession>
<keyword evidence="7" id="KW-1185">Reference proteome</keyword>
<dbReference type="InterPro" id="IPR001647">
    <property type="entry name" value="HTH_TetR"/>
</dbReference>
<comment type="caution">
    <text evidence="6">The sequence shown here is derived from an EMBL/GenBank/DDBJ whole genome shotgun (WGS) entry which is preliminary data.</text>
</comment>
<evidence type="ECO:0000256" key="2">
    <source>
        <dbReference type="ARBA" id="ARBA00023125"/>
    </source>
</evidence>
<evidence type="ECO:0000256" key="3">
    <source>
        <dbReference type="ARBA" id="ARBA00023163"/>
    </source>
</evidence>
<dbReference type="Proteomes" id="UP001596023">
    <property type="component" value="Unassembled WGS sequence"/>
</dbReference>
<dbReference type="PROSITE" id="PS50977">
    <property type="entry name" value="HTH_TETR_2"/>
    <property type="match status" value="1"/>
</dbReference>
<organism evidence="6 7">
    <name type="scientific">Dysgonomonas termitidis</name>
    <dbReference type="NCBI Taxonomy" id="1516126"/>
    <lineage>
        <taxon>Bacteria</taxon>
        <taxon>Pseudomonadati</taxon>
        <taxon>Bacteroidota</taxon>
        <taxon>Bacteroidia</taxon>
        <taxon>Bacteroidales</taxon>
        <taxon>Dysgonomonadaceae</taxon>
        <taxon>Dysgonomonas</taxon>
    </lineage>
</organism>
<dbReference type="SUPFAM" id="SSF48498">
    <property type="entry name" value="Tetracyclin repressor-like, C-terminal domain"/>
    <property type="match status" value="1"/>
</dbReference>